<dbReference type="GO" id="GO:0017053">
    <property type="term" value="C:transcription repressor complex"/>
    <property type="evidence" value="ECO:0007669"/>
    <property type="project" value="InterPro"/>
</dbReference>
<dbReference type="WBParaSite" id="HNAJ_0000982301-mRNA-1">
    <property type="protein sequence ID" value="HNAJ_0000982301-mRNA-1"/>
    <property type="gene ID" value="HNAJ_0000982301"/>
</dbReference>
<evidence type="ECO:0000313" key="3">
    <source>
        <dbReference type="EMBL" id="VDO06500.1"/>
    </source>
</evidence>
<gene>
    <name evidence="3" type="ORF">HNAJ_LOCUS9818</name>
</gene>
<dbReference type="InterPro" id="IPR045831">
    <property type="entry name" value="LIN9_C"/>
</dbReference>
<dbReference type="GO" id="GO:0003677">
    <property type="term" value="F:DNA binding"/>
    <property type="evidence" value="ECO:0007669"/>
    <property type="project" value="TreeGrafter"/>
</dbReference>
<evidence type="ECO:0000259" key="2">
    <source>
        <dbReference type="Pfam" id="PF19438"/>
    </source>
</evidence>
<reference evidence="3 4" key="2">
    <citation type="submission" date="2018-11" db="EMBL/GenBank/DDBJ databases">
        <authorList>
            <consortium name="Pathogen Informatics"/>
        </authorList>
    </citation>
    <scope>NUCLEOTIDE SEQUENCE [LARGE SCALE GENOMIC DNA]</scope>
</reference>
<dbReference type="GO" id="GO:0051726">
    <property type="term" value="P:regulation of cell cycle"/>
    <property type="evidence" value="ECO:0007669"/>
    <property type="project" value="TreeGrafter"/>
</dbReference>
<dbReference type="AlphaFoldDB" id="A0A0R3TQJ9"/>
<reference evidence="5" key="1">
    <citation type="submission" date="2017-02" db="UniProtKB">
        <authorList>
            <consortium name="WormBaseParasite"/>
        </authorList>
    </citation>
    <scope>IDENTIFICATION</scope>
</reference>
<organism evidence="5">
    <name type="scientific">Rodentolepis nana</name>
    <name type="common">Dwarf tapeworm</name>
    <name type="synonym">Hymenolepis nana</name>
    <dbReference type="NCBI Taxonomy" id="102285"/>
    <lineage>
        <taxon>Eukaryota</taxon>
        <taxon>Metazoa</taxon>
        <taxon>Spiralia</taxon>
        <taxon>Lophotrochozoa</taxon>
        <taxon>Platyhelminthes</taxon>
        <taxon>Cestoda</taxon>
        <taxon>Eucestoda</taxon>
        <taxon>Cyclophyllidea</taxon>
        <taxon>Hymenolepididae</taxon>
        <taxon>Rodentolepis</taxon>
    </lineage>
</organism>
<dbReference type="PANTHER" id="PTHR21689:SF2">
    <property type="entry name" value="PROTEIN LIN-9 HOMOLOG"/>
    <property type="match status" value="1"/>
</dbReference>
<evidence type="ECO:0000313" key="4">
    <source>
        <dbReference type="Proteomes" id="UP000278807"/>
    </source>
</evidence>
<evidence type="ECO:0000256" key="1">
    <source>
        <dbReference type="SAM" id="MobiDB-lite"/>
    </source>
</evidence>
<dbReference type="Pfam" id="PF19438">
    <property type="entry name" value="LIN9_C"/>
    <property type="match status" value="2"/>
</dbReference>
<dbReference type="GO" id="GO:0006357">
    <property type="term" value="P:regulation of transcription by RNA polymerase II"/>
    <property type="evidence" value="ECO:0007669"/>
    <property type="project" value="TreeGrafter"/>
</dbReference>
<feature type="domain" description="LIN-9 C-terminal" evidence="2">
    <location>
        <begin position="73"/>
        <end position="149"/>
    </location>
</feature>
<sequence>MSLKRNDSVEYFSNEVNPSGDSEFEVPEPGVENFNDLSISDAVISRDPSLIQAHYTETNISQDGISGQDNSMYDLIYNLVKLKRLLDKKNESVDELRKMNDMVEYQTPENPFQISTEFQQRYATLILLLDELNQKLKPHIQVVVHYISEPQFPVYNYGEVYNSQYPPYEVVYVSEPGSQYPYTECQDSINTSPDNAAIKFGMHDMSAVTNWRRQCEDEAYDIVSKLKATHSPQAIEDSKFHLIAKLTTILTLLSHLQENRINSSELSCIEETFSDIRQLLHPCNIKCFEQSIEQLVSHIIYQISPSIPPSMSSSVVYSSNSSVTNPHASDVTYPN</sequence>
<dbReference type="InterPro" id="IPR010561">
    <property type="entry name" value="LIN-9/ALY1"/>
</dbReference>
<name>A0A0R3TQJ9_RODNA</name>
<feature type="region of interest" description="Disordered" evidence="1">
    <location>
        <begin position="1"/>
        <end position="26"/>
    </location>
</feature>
<dbReference type="PANTHER" id="PTHR21689">
    <property type="entry name" value="LIN-9"/>
    <property type="match status" value="1"/>
</dbReference>
<keyword evidence="4" id="KW-1185">Reference proteome</keyword>
<feature type="domain" description="LIN-9 C-terminal" evidence="2">
    <location>
        <begin position="199"/>
        <end position="299"/>
    </location>
</feature>
<evidence type="ECO:0000313" key="5">
    <source>
        <dbReference type="WBParaSite" id="HNAJ_0000982301-mRNA-1"/>
    </source>
</evidence>
<dbReference type="Proteomes" id="UP000278807">
    <property type="component" value="Unassembled WGS sequence"/>
</dbReference>
<dbReference type="OrthoDB" id="2339771at2759"/>
<dbReference type="GO" id="GO:0005654">
    <property type="term" value="C:nucleoplasm"/>
    <property type="evidence" value="ECO:0007669"/>
    <property type="project" value="TreeGrafter"/>
</dbReference>
<dbReference type="EMBL" id="UZAE01012759">
    <property type="protein sequence ID" value="VDO06500.1"/>
    <property type="molecule type" value="Genomic_DNA"/>
</dbReference>
<dbReference type="GO" id="GO:0006351">
    <property type="term" value="P:DNA-templated transcription"/>
    <property type="evidence" value="ECO:0007669"/>
    <property type="project" value="InterPro"/>
</dbReference>
<accession>A0A0R3TQJ9</accession>
<protein>
    <submittedName>
        <fullName evidence="5">Mediator of RNA polymerase II transcription subunit 7</fullName>
    </submittedName>
</protein>
<proteinExistence type="predicted"/>